<dbReference type="InterPro" id="IPR000719">
    <property type="entry name" value="Prot_kinase_dom"/>
</dbReference>
<evidence type="ECO:0000256" key="2">
    <source>
        <dbReference type="ARBA" id="ARBA00022741"/>
    </source>
</evidence>
<dbReference type="PANTHER" id="PTHR44329">
    <property type="entry name" value="SERINE/THREONINE-PROTEIN KINASE TNNI3K-RELATED"/>
    <property type="match status" value="1"/>
</dbReference>
<feature type="domain" description="Protein kinase" evidence="5">
    <location>
        <begin position="1"/>
        <end position="264"/>
    </location>
</feature>
<dbReference type="InterPro" id="IPR051681">
    <property type="entry name" value="Ser/Thr_Kinases-Pseudokinases"/>
</dbReference>
<dbReference type="SUPFAM" id="SSF56112">
    <property type="entry name" value="Protein kinase-like (PK-like)"/>
    <property type="match status" value="1"/>
</dbReference>
<dbReference type="InterPro" id="IPR011009">
    <property type="entry name" value="Kinase-like_dom_sf"/>
</dbReference>
<keyword evidence="2" id="KW-0547">Nucleotide-binding</keyword>
<evidence type="ECO:0000313" key="6">
    <source>
        <dbReference type="EMBL" id="KAL3420291.1"/>
    </source>
</evidence>
<dbReference type="CDD" id="cd00180">
    <property type="entry name" value="PKc"/>
    <property type="match status" value="1"/>
</dbReference>
<keyword evidence="4" id="KW-0067">ATP-binding</keyword>
<dbReference type="Proteomes" id="UP001629113">
    <property type="component" value="Unassembled WGS sequence"/>
</dbReference>
<name>A0ABR4PB51_9HELO</name>
<organism evidence="6 7">
    <name type="scientific">Phlyctema vagabunda</name>
    <dbReference type="NCBI Taxonomy" id="108571"/>
    <lineage>
        <taxon>Eukaryota</taxon>
        <taxon>Fungi</taxon>
        <taxon>Dikarya</taxon>
        <taxon>Ascomycota</taxon>
        <taxon>Pezizomycotina</taxon>
        <taxon>Leotiomycetes</taxon>
        <taxon>Helotiales</taxon>
        <taxon>Dermateaceae</taxon>
        <taxon>Phlyctema</taxon>
    </lineage>
</organism>
<dbReference type="PROSITE" id="PS50011">
    <property type="entry name" value="PROTEIN_KINASE_DOM"/>
    <property type="match status" value="1"/>
</dbReference>
<keyword evidence="3" id="KW-0418">Kinase</keyword>
<dbReference type="EMBL" id="JBFCZG010000007">
    <property type="protein sequence ID" value="KAL3420291.1"/>
    <property type="molecule type" value="Genomic_DNA"/>
</dbReference>
<dbReference type="PANTHER" id="PTHR44329:SF288">
    <property type="entry name" value="MITOGEN-ACTIVATED PROTEIN KINASE KINASE KINASE 20"/>
    <property type="match status" value="1"/>
</dbReference>
<evidence type="ECO:0000256" key="4">
    <source>
        <dbReference type="ARBA" id="ARBA00022840"/>
    </source>
</evidence>
<comment type="caution">
    <text evidence="6">The sequence shown here is derived from an EMBL/GenBank/DDBJ whole genome shotgun (WGS) entry which is preliminary data.</text>
</comment>
<accession>A0ABR4PB51</accession>
<dbReference type="Pfam" id="PF00069">
    <property type="entry name" value="Pkinase"/>
    <property type="match status" value="1"/>
</dbReference>
<protein>
    <recommendedName>
        <fullName evidence="5">Protein kinase domain-containing protein</fullName>
    </recommendedName>
</protein>
<evidence type="ECO:0000256" key="3">
    <source>
        <dbReference type="ARBA" id="ARBA00022777"/>
    </source>
</evidence>
<evidence type="ECO:0000256" key="1">
    <source>
        <dbReference type="ARBA" id="ARBA00022679"/>
    </source>
</evidence>
<proteinExistence type="predicted"/>
<evidence type="ECO:0000259" key="5">
    <source>
        <dbReference type="PROSITE" id="PS50011"/>
    </source>
</evidence>
<dbReference type="Gene3D" id="1.10.510.10">
    <property type="entry name" value="Transferase(Phosphotransferase) domain 1"/>
    <property type="match status" value="1"/>
</dbReference>
<keyword evidence="7" id="KW-1185">Reference proteome</keyword>
<reference evidence="6 7" key="1">
    <citation type="submission" date="2024-06" db="EMBL/GenBank/DDBJ databases">
        <title>Complete genome of Phlyctema vagabunda strain 19-DSS-EL-015.</title>
        <authorList>
            <person name="Fiorenzani C."/>
        </authorList>
    </citation>
    <scope>NUCLEOTIDE SEQUENCE [LARGE SCALE GENOMIC DNA]</scope>
    <source>
        <strain evidence="6 7">19-DSS-EL-015</strain>
    </source>
</reference>
<keyword evidence="1" id="KW-0808">Transferase</keyword>
<sequence length="268" mass="29837">MSPENAAGLGPQLSDELIVINAKGEFVAAGTTSLVERLPSGDVIKTPWAGDVREEDCRKEIAVEARIYQRLGKHPRLIELKGWDPEAYILTLEYMPNGTVEQYVSSHHHQIFVARRLRWITQAAEGLHLLRSKGVIHCDVGPYNLLLDTDLSLKIVDFSGSSLHGSRAMVCPGTRYTAPDPDWKPGKSPTVGEDFFSLGSTIYYIVTGRAPFDELPDEEVEGKYLAGEFPDLAGVLCGEVIRICWQQEAHLAQLVHEIVHKLYLQVDF</sequence>
<gene>
    <name evidence="6" type="ORF">PVAG01_08790</name>
</gene>
<evidence type="ECO:0000313" key="7">
    <source>
        <dbReference type="Proteomes" id="UP001629113"/>
    </source>
</evidence>